<reference evidence="1" key="1">
    <citation type="submission" date="2020-07" db="EMBL/GenBank/DDBJ databases">
        <title>Genome sequence and genetic diversity analysis of an under-domesticated orphan crop, white fonio (Digitaria exilis).</title>
        <authorList>
            <person name="Bennetzen J.L."/>
            <person name="Chen S."/>
            <person name="Ma X."/>
            <person name="Wang X."/>
            <person name="Yssel A.E.J."/>
            <person name="Chaluvadi S.R."/>
            <person name="Johnson M."/>
            <person name="Gangashetty P."/>
            <person name="Hamidou F."/>
            <person name="Sanogo M.D."/>
            <person name="Zwaenepoel A."/>
            <person name="Wallace J."/>
            <person name="Van De Peer Y."/>
            <person name="Van Deynze A."/>
        </authorList>
    </citation>
    <scope>NUCLEOTIDE SEQUENCE</scope>
    <source>
        <tissue evidence="1">Leaves</tissue>
    </source>
</reference>
<evidence type="ECO:0000313" key="1">
    <source>
        <dbReference type="EMBL" id="KAF8652638.1"/>
    </source>
</evidence>
<evidence type="ECO:0000313" key="2">
    <source>
        <dbReference type="Proteomes" id="UP000636709"/>
    </source>
</evidence>
<comment type="caution">
    <text evidence="1">The sequence shown here is derived from an EMBL/GenBank/DDBJ whole genome shotgun (WGS) entry which is preliminary data.</text>
</comment>
<gene>
    <name evidence="1" type="ORF">HU200_062706</name>
</gene>
<dbReference type="EMBL" id="JACEFO010002642">
    <property type="protein sequence ID" value="KAF8652638.1"/>
    <property type="molecule type" value="Genomic_DNA"/>
</dbReference>
<proteinExistence type="predicted"/>
<dbReference type="Proteomes" id="UP000636709">
    <property type="component" value="Unassembled WGS sequence"/>
</dbReference>
<protein>
    <submittedName>
        <fullName evidence="1">Uncharacterized protein</fullName>
    </submittedName>
</protein>
<accession>A0A835A6F7</accession>
<dbReference type="AlphaFoldDB" id="A0A835A6F7"/>
<name>A0A835A6F7_9POAL</name>
<sequence length="21" mass="2586">MGESRMKIFKIGLGWHRLRRN</sequence>
<organism evidence="1 2">
    <name type="scientific">Digitaria exilis</name>
    <dbReference type="NCBI Taxonomy" id="1010633"/>
    <lineage>
        <taxon>Eukaryota</taxon>
        <taxon>Viridiplantae</taxon>
        <taxon>Streptophyta</taxon>
        <taxon>Embryophyta</taxon>
        <taxon>Tracheophyta</taxon>
        <taxon>Spermatophyta</taxon>
        <taxon>Magnoliopsida</taxon>
        <taxon>Liliopsida</taxon>
        <taxon>Poales</taxon>
        <taxon>Poaceae</taxon>
        <taxon>PACMAD clade</taxon>
        <taxon>Panicoideae</taxon>
        <taxon>Panicodae</taxon>
        <taxon>Paniceae</taxon>
        <taxon>Anthephorinae</taxon>
        <taxon>Digitaria</taxon>
    </lineage>
</organism>
<keyword evidence="2" id="KW-1185">Reference proteome</keyword>